<sequence>MTDDLHIEPDIRHLAVPIDSLKIDQHQSRTHGPDSIAEIRRSFERHGQKVPLVVQRDGLVTKAGHGGRIMAARELGWTHLAVVKSDDAPELLREYAIRDNRSAEKARWDIDALAREIGDLGLDAVDVGFTEEDLADPMSDTENADDVDLGMEDFDPGPPENARFIIAVPVENVDAFRAAFRDSLARLGAVMRPIK</sequence>
<protein>
    <recommendedName>
        <fullName evidence="1">ParB-like N-terminal domain-containing protein</fullName>
    </recommendedName>
</protein>
<name>A0A6M3J7B4_9ZZZZ</name>
<gene>
    <name evidence="2" type="ORF">MM415B00380_0022</name>
</gene>
<reference evidence="2" key="1">
    <citation type="submission" date="2020-03" db="EMBL/GenBank/DDBJ databases">
        <title>The deep terrestrial virosphere.</title>
        <authorList>
            <person name="Holmfeldt K."/>
            <person name="Nilsson E."/>
            <person name="Simone D."/>
            <person name="Lopez-Fernandez M."/>
            <person name="Wu X."/>
            <person name="de Brujin I."/>
            <person name="Lundin D."/>
            <person name="Andersson A."/>
            <person name="Bertilsson S."/>
            <person name="Dopson M."/>
        </authorList>
    </citation>
    <scope>NUCLEOTIDE SEQUENCE</scope>
    <source>
        <strain evidence="2">MM415B00380</strain>
    </source>
</reference>
<dbReference type="Gene3D" id="3.90.1530.10">
    <property type="entry name" value="Conserved hypothetical protein from pyrococcus furiosus pfu- 392566-001, ParB domain"/>
    <property type="match status" value="1"/>
</dbReference>
<dbReference type="SMART" id="SM00470">
    <property type="entry name" value="ParB"/>
    <property type="match status" value="1"/>
</dbReference>
<proteinExistence type="predicted"/>
<organism evidence="2">
    <name type="scientific">viral metagenome</name>
    <dbReference type="NCBI Taxonomy" id="1070528"/>
    <lineage>
        <taxon>unclassified sequences</taxon>
        <taxon>metagenomes</taxon>
        <taxon>organismal metagenomes</taxon>
    </lineage>
</organism>
<dbReference type="InterPro" id="IPR003115">
    <property type="entry name" value="ParB_N"/>
</dbReference>
<feature type="domain" description="ParB-like N-terminal" evidence="1">
    <location>
        <begin position="14"/>
        <end position="101"/>
    </location>
</feature>
<evidence type="ECO:0000259" key="1">
    <source>
        <dbReference type="SMART" id="SM00470"/>
    </source>
</evidence>
<dbReference type="InterPro" id="IPR036086">
    <property type="entry name" value="ParB/Sulfiredoxin_sf"/>
</dbReference>
<dbReference type="AlphaFoldDB" id="A0A6M3J7B4"/>
<evidence type="ECO:0000313" key="2">
    <source>
        <dbReference type="EMBL" id="QJA65770.1"/>
    </source>
</evidence>
<dbReference type="EMBL" id="MT141544">
    <property type="protein sequence ID" value="QJA65770.1"/>
    <property type="molecule type" value="Genomic_DNA"/>
</dbReference>
<dbReference type="SUPFAM" id="SSF110849">
    <property type="entry name" value="ParB/Sulfiredoxin"/>
    <property type="match status" value="1"/>
</dbReference>
<accession>A0A6M3J7B4</accession>